<gene>
    <name evidence="2" type="ORF">GCM10017581_070180</name>
</gene>
<dbReference type="Gene3D" id="3.30.750.24">
    <property type="entry name" value="STAS domain"/>
    <property type="match status" value="1"/>
</dbReference>
<sequence length="291" mass="31172">MGQPTQVGDIQAGGHACLTFSDPDERLDLLAVFVAAGLDEGQRVLCFTDAVAPDALTDELGQRGIEAADAVGRGQLRITDCASAWLGADIGTAQHMSEVLRVQLRAAADDGYAGLRVSADMSWAVRPHTAAHELLRFERDVADGYRDGVTDGRLTTLCEYDRGSFDPVTLAFAADVHSQAVAAQVYHEDPLLRICRQYRPAGIRAAGELDSGHLEQLHTALAETLRLDEHPHVNLRRVRYLDAACAAAIIQAAHELPAARTMHVSCGTLPATVLRLAGAVDVSGLRVRVTP</sequence>
<dbReference type="SUPFAM" id="SSF52091">
    <property type="entry name" value="SpoIIaa-like"/>
    <property type="match status" value="1"/>
</dbReference>
<name>A0A9W6KRP8_9ACTN</name>
<dbReference type="InterPro" id="IPR036513">
    <property type="entry name" value="STAS_dom_sf"/>
</dbReference>
<keyword evidence="3" id="KW-1185">Reference proteome</keyword>
<dbReference type="InterPro" id="IPR025847">
    <property type="entry name" value="MEDS_domain"/>
</dbReference>
<evidence type="ECO:0000313" key="3">
    <source>
        <dbReference type="Proteomes" id="UP001143480"/>
    </source>
</evidence>
<dbReference type="Pfam" id="PF14417">
    <property type="entry name" value="MEDS"/>
    <property type="match status" value="1"/>
</dbReference>
<comment type="caution">
    <text evidence="2">The sequence shown here is derived from an EMBL/GenBank/DDBJ whole genome shotgun (WGS) entry which is preliminary data.</text>
</comment>
<protein>
    <recommendedName>
        <fullName evidence="1">MEDS domain-containing protein</fullName>
    </recommendedName>
</protein>
<reference evidence="2" key="1">
    <citation type="journal article" date="2014" name="Int. J. Syst. Evol. Microbiol.">
        <title>Complete genome sequence of Corynebacterium casei LMG S-19264T (=DSM 44701T), isolated from a smear-ripened cheese.</title>
        <authorList>
            <consortium name="US DOE Joint Genome Institute (JGI-PGF)"/>
            <person name="Walter F."/>
            <person name="Albersmeier A."/>
            <person name="Kalinowski J."/>
            <person name="Ruckert C."/>
        </authorList>
    </citation>
    <scope>NUCLEOTIDE SEQUENCE</scope>
    <source>
        <strain evidence="2">VKM Ac-1321</strain>
    </source>
</reference>
<feature type="domain" description="MEDS" evidence="1">
    <location>
        <begin position="15"/>
        <end position="177"/>
    </location>
</feature>
<dbReference type="Proteomes" id="UP001143480">
    <property type="component" value="Unassembled WGS sequence"/>
</dbReference>
<proteinExistence type="predicted"/>
<reference evidence="2" key="2">
    <citation type="submission" date="2023-01" db="EMBL/GenBank/DDBJ databases">
        <authorList>
            <person name="Sun Q."/>
            <person name="Evtushenko L."/>
        </authorList>
    </citation>
    <scope>NUCLEOTIDE SEQUENCE</scope>
    <source>
        <strain evidence="2">VKM Ac-1321</strain>
    </source>
</reference>
<evidence type="ECO:0000313" key="2">
    <source>
        <dbReference type="EMBL" id="GLL05271.1"/>
    </source>
</evidence>
<dbReference type="EMBL" id="BSFP01000055">
    <property type="protein sequence ID" value="GLL05271.1"/>
    <property type="molecule type" value="Genomic_DNA"/>
</dbReference>
<organism evidence="2 3">
    <name type="scientific">Dactylosporangium matsuzakiense</name>
    <dbReference type="NCBI Taxonomy" id="53360"/>
    <lineage>
        <taxon>Bacteria</taxon>
        <taxon>Bacillati</taxon>
        <taxon>Actinomycetota</taxon>
        <taxon>Actinomycetes</taxon>
        <taxon>Micromonosporales</taxon>
        <taxon>Micromonosporaceae</taxon>
        <taxon>Dactylosporangium</taxon>
    </lineage>
</organism>
<accession>A0A9W6KRP8</accession>
<dbReference type="RefSeq" id="WP_261959900.1">
    <property type="nucleotide sequence ID" value="NZ_BAAAXA010000001.1"/>
</dbReference>
<dbReference type="AlphaFoldDB" id="A0A9W6KRP8"/>
<evidence type="ECO:0000259" key="1">
    <source>
        <dbReference type="Pfam" id="PF14417"/>
    </source>
</evidence>